<evidence type="ECO:0000313" key="2">
    <source>
        <dbReference type="EMBL" id="SDX26146.1"/>
    </source>
</evidence>
<feature type="signal peptide" evidence="1">
    <location>
        <begin position="1"/>
        <end position="18"/>
    </location>
</feature>
<dbReference type="OrthoDB" id="1150971at2"/>
<dbReference type="AlphaFoldDB" id="A0A1H3A932"/>
<gene>
    <name evidence="2" type="ORF">SAMN05444338_108156</name>
</gene>
<dbReference type="Proteomes" id="UP000198569">
    <property type="component" value="Unassembled WGS sequence"/>
</dbReference>
<evidence type="ECO:0000313" key="3">
    <source>
        <dbReference type="Proteomes" id="UP000198569"/>
    </source>
</evidence>
<proteinExistence type="predicted"/>
<organism evidence="2 3">
    <name type="scientific">Flavobacterium degerlachei</name>
    <dbReference type="NCBI Taxonomy" id="229203"/>
    <lineage>
        <taxon>Bacteria</taxon>
        <taxon>Pseudomonadati</taxon>
        <taxon>Bacteroidota</taxon>
        <taxon>Flavobacteriia</taxon>
        <taxon>Flavobacteriales</taxon>
        <taxon>Flavobacteriaceae</taxon>
        <taxon>Flavobacterium</taxon>
    </lineage>
</organism>
<dbReference type="RefSeq" id="WP_091432458.1">
    <property type="nucleotide sequence ID" value="NZ_FNMV01000008.1"/>
</dbReference>
<evidence type="ECO:0000256" key="1">
    <source>
        <dbReference type="SAM" id="SignalP"/>
    </source>
</evidence>
<reference evidence="3" key="1">
    <citation type="submission" date="2016-10" db="EMBL/GenBank/DDBJ databases">
        <authorList>
            <person name="Varghese N."/>
            <person name="Submissions S."/>
        </authorList>
    </citation>
    <scope>NUCLEOTIDE SEQUENCE [LARGE SCALE GENOMIC DNA]</scope>
    <source>
        <strain evidence="3">DSM 15718</strain>
    </source>
</reference>
<sequence>MTKLITAFALFVITLLSAQGQVATNETKASKFEQGMGKAFALWGEGKNAEASDVFERIAAVETTNWLPNYYVALVNTTAAFGTKDKEKINILLSKAQNALDVEMIKDQNNAELYVMQAMINTAWIVFDPMTNGQKLSGPTMELYANAEAIAPNNPRVIFSKAEFEIGGAKFWGQDTKPMCAQIDKAIELFATFKPESPFAPKWGLDRALIAQKNCK</sequence>
<keyword evidence="1" id="KW-0732">Signal</keyword>
<dbReference type="EMBL" id="FNMV01000008">
    <property type="protein sequence ID" value="SDX26146.1"/>
    <property type="molecule type" value="Genomic_DNA"/>
</dbReference>
<protein>
    <submittedName>
        <fullName evidence="2">Uncharacterized protein</fullName>
    </submittedName>
</protein>
<accession>A0A1H3A932</accession>
<name>A0A1H3A932_9FLAO</name>
<dbReference type="STRING" id="229203.SAMN05444338_108156"/>
<feature type="chain" id="PRO_5011702169" evidence="1">
    <location>
        <begin position="19"/>
        <end position="216"/>
    </location>
</feature>
<keyword evidence="3" id="KW-1185">Reference proteome</keyword>